<dbReference type="GeneID" id="29077974"/>
<keyword evidence="1" id="KW-0812">Transmembrane</keyword>
<keyword evidence="1" id="KW-1133">Transmembrane helix</keyword>
<feature type="transmembrane region" description="Helical" evidence="1">
    <location>
        <begin position="38"/>
        <end position="62"/>
    </location>
</feature>
<dbReference type="RefSeq" id="YP_009300416.1">
    <property type="nucleotide sequence ID" value="NC_031211.1"/>
</dbReference>
<organism evidence="2">
    <name type="scientific">Campylaephora sungminbooi</name>
    <dbReference type="NCBI Taxonomy" id="1896769"/>
    <lineage>
        <taxon>Eukaryota</taxon>
        <taxon>Rhodophyta</taxon>
        <taxon>Florideophyceae</taxon>
        <taxon>Rhodymeniophycidae</taxon>
        <taxon>Ceramiales</taxon>
        <taxon>Ceramiaceae</taxon>
        <taxon>Campylaephora</taxon>
    </lineage>
</organism>
<keyword evidence="1" id="KW-0472">Membrane</keyword>
<geneLocation type="plastid" evidence="2"/>
<feature type="transmembrane region" description="Helical" evidence="1">
    <location>
        <begin position="109"/>
        <end position="133"/>
    </location>
</feature>
<name>A0A1B0RRD6_9FLOR</name>
<dbReference type="AlphaFoldDB" id="A0A1B0RRD6"/>
<accession>A0A1B0RRD6</accession>
<keyword evidence="2" id="KW-0934">Plastid</keyword>
<dbReference type="EMBL" id="KR025491">
    <property type="protein sequence ID" value="AKU47335.1"/>
    <property type="molecule type" value="Genomic_DNA"/>
</dbReference>
<feature type="transmembrane region" description="Helical" evidence="1">
    <location>
        <begin position="223"/>
        <end position="243"/>
    </location>
</feature>
<sequence>MQQIIFLYNQINIIFYLLQHKFYSNLSFYYDQFNLLKLLSLFFIGIFTSLTPCFISVLPLVLSSTVSFNNFNIFIKLSLFTGLITSLVVIIIVLYIGNGKFNNIFLNTPLVSSFIFIWIALNLLEIISLAFFVNNIDLAKKNFNNIYLQSYLTGFGIGLSCLPCNCSLILTTILWLYNSDKIIESLIYLLIYLLSCLLPFIVIFLLPFRLLKFQKFIGLWDSIIQLGGFYMLTVGCFIFFQQVL</sequence>
<reference evidence="2" key="1">
    <citation type="journal article" date="2016" name="Bot. Marina">
        <title>Genomic and phylogenetic analysis of Ceramium cimbricum (Ceramiales, Rhodophyta) from the Atlantic and Pacific Oceans supports the naming of a new invasive Pacific entity Ceramium sungminbooi sp. nov.</title>
        <authorList>
            <person name="Hughey J.R."/>
            <person name="Boo G.H."/>
        </authorList>
    </citation>
    <scope>NUCLEOTIDE SEQUENCE</scope>
</reference>
<evidence type="ECO:0000256" key="1">
    <source>
        <dbReference type="SAM" id="Phobius"/>
    </source>
</evidence>
<gene>
    <name evidence="2" type="primary">orf240</name>
</gene>
<feature type="transmembrane region" description="Helical" evidence="1">
    <location>
        <begin position="74"/>
        <end position="97"/>
    </location>
</feature>
<protein>
    <submittedName>
        <fullName evidence="2">Uncharacterized protein</fullName>
    </submittedName>
</protein>
<proteinExistence type="predicted"/>
<dbReference type="PANTHER" id="PTHR31272:SF9">
    <property type="entry name" value="BLL1027 PROTEIN"/>
    <property type="match status" value="1"/>
</dbReference>
<dbReference type="InterPro" id="IPR051790">
    <property type="entry name" value="Cytochrome_c-biogenesis_DsbD"/>
</dbReference>
<dbReference type="PANTHER" id="PTHR31272">
    <property type="entry name" value="CYTOCHROME C-TYPE BIOGENESIS PROTEIN HI_1454-RELATED"/>
    <property type="match status" value="1"/>
</dbReference>
<evidence type="ECO:0000313" key="2">
    <source>
        <dbReference type="EMBL" id="AKU47335.1"/>
    </source>
</evidence>
<feature type="transmembrane region" description="Helical" evidence="1">
    <location>
        <begin position="189"/>
        <end position="211"/>
    </location>
</feature>
<feature type="transmembrane region" description="Helical" evidence="1">
    <location>
        <begin position="154"/>
        <end position="177"/>
    </location>
</feature>